<organism evidence="2 3">
    <name type="scientific">Halosolutus amylolyticus</name>
    <dbReference type="NCBI Taxonomy" id="2932267"/>
    <lineage>
        <taxon>Archaea</taxon>
        <taxon>Methanobacteriati</taxon>
        <taxon>Methanobacteriota</taxon>
        <taxon>Stenosarchaea group</taxon>
        <taxon>Halobacteria</taxon>
        <taxon>Halobacteriales</taxon>
        <taxon>Natrialbaceae</taxon>
        <taxon>Halosolutus</taxon>
    </lineage>
</organism>
<feature type="region of interest" description="Disordered" evidence="1">
    <location>
        <begin position="1"/>
        <end position="29"/>
    </location>
</feature>
<reference evidence="2 3" key="1">
    <citation type="journal article" date="2019" name="Int. J. Syst. Evol. Microbiol.">
        <title>The Global Catalogue of Microorganisms (GCM) 10K type strain sequencing project: providing services to taxonomists for standard genome sequencing and annotation.</title>
        <authorList>
            <consortium name="The Broad Institute Genomics Platform"/>
            <consortium name="The Broad Institute Genome Sequencing Center for Infectious Disease"/>
            <person name="Wu L."/>
            <person name="Ma J."/>
        </authorList>
    </citation>
    <scope>NUCLEOTIDE SEQUENCE [LARGE SCALE GENOMIC DNA]</scope>
    <source>
        <strain evidence="2 3">WLHS5</strain>
    </source>
</reference>
<dbReference type="EMBL" id="JBHSFA010000009">
    <property type="protein sequence ID" value="MFC4543868.1"/>
    <property type="molecule type" value="Genomic_DNA"/>
</dbReference>
<evidence type="ECO:0000256" key="1">
    <source>
        <dbReference type="SAM" id="MobiDB-lite"/>
    </source>
</evidence>
<dbReference type="RefSeq" id="WP_250142106.1">
    <property type="nucleotide sequence ID" value="NZ_JALIQP010000005.1"/>
</dbReference>
<dbReference type="AlphaFoldDB" id="A0ABD5PTQ6"/>
<feature type="compositionally biased region" description="Pro residues" evidence="1">
    <location>
        <begin position="1"/>
        <end position="14"/>
    </location>
</feature>
<sequence>MTDRPPSPSTPPSTPSIAAETAADAETDRRIVATTPQLVDVIESALDCRLDERVVADLLVELDRHDYVEWVTVTQSGAVAWDLTETPERLADAIAAAVADRVTAWLEE</sequence>
<feature type="compositionally biased region" description="Low complexity" evidence="1">
    <location>
        <begin position="15"/>
        <end position="24"/>
    </location>
</feature>
<evidence type="ECO:0000313" key="2">
    <source>
        <dbReference type="EMBL" id="MFC4543868.1"/>
    </source>
</evidence>
<evidence type="ECO:0000313" key="3">
    <source>
        <dbReference type="Proteomes" id="UP001595898"/>
    </source>
</evidence>
<accession>A0ABD5PTQ6</accession>
<protein>
    <submittedName>
        <fullName evidence="2">Uncharacterized protein</fullName>
    </submittedName>
</protein>
<name>A0ABD5PTQ6_9EURY</name>
<proteinExistence type="predicted"/>
<comment type="caution">
    <text evidence="2">The sequence shown here is derived from an EMBL/GenBank/DDBJ whole genome shotgun (WGS) entry which is preliminary data.</text>
</comment>
<keyword evidence="3" id="KW-1185">Reference proteome</keyword>
<gene>
    <name evidence="2" type="ORF">ACFO5R_18235</name>
</gene>
<dbReference type="Proteomes" id="UP001595898">
    <property type="component" value="Unassembled WGS sequence"/>
</dbReference>